<dbReference type="Gene3D" id="3.90.1430.10">
    <property type="entry name" value="Yeast translation eEF2 (G' domain)"/>
    <property type="match status" value="1"/>
</dbReference>
<protein>
    <submittedName>
        <fullName evidence="5">Uncharacterized protein</fullName>
    </submittedName>
</protein>
<accession>A0A821J0L0</accession>
<evidence type="ECO:0000256" key="1">
    <source>
        <dbReference type="ARBA" id="ARBA00022490"/>
    </source>
</evidence>
<dbReference type="GO" id="GO:0043022">
    <property type="term" value="F:ribosome binding"/>
    <property type="evidence" value="ECO:0007669"/>
    <property type="project" value="TreeGrafter"/>
</dbReference>
<dbReference type="EMBL" id="CAJOBR010030527">
    <property type="protein sequence ID" value="CAF4991408.1"/>
    <property type="molecule type" value="Genomic_DNA"/>
</dbReference>
<organism evidence="5 7">
    <name type="scientific">Rotaria socialis</name>
    <dbReference type="NCBI Taxonomy" id="392032"/>
    <lineage>
        <taxon>Eukaryota</taxon>
        <taxon>Metazoa</taxon>
        <taxon>Spiralia</taxon>
        <taxon>Gnathifera</taxon>
        <taxon>Rotifera</taxon>
        <taxon>Eurotatoria</taxon>
        <taxon>Bdelloidea</taxon>
        <taxon>Philodinida</taxon>
        <taxon>Philodinidae</taxon>
        <taxon>Rotaria</taxon>
    </lineage>
</organism>
<dbReference type="Proteomes" id="UP000663848">
    <property type="component" value="Unassembled WGS sequence"/>
</dbReference>
<dbReference type="GO" id="GO:0005829">
    <property type="term" value="C:cytosol"/>
    <property type="evidence" value="ECO:0007669"/>
    <property type="project" value="TreeGrafter"/>
</dbReference>
<dbReference type="AlphaFoldDB" id="A0A821J0L0"/>
<evidence type="ECO:0000256" key="3">
    <source>
        <dbReference type="ARBA" id="ARBA00022917"/>
    </source>
</evidence>
<gene>
    <name evidence="4" type="ORF">HFQ381_LOCUS33676</name>
    <name evidence="6" type="ORF">QYT958_LOCUS37138</name>
    <name evidence="5" type="ORF">UJA718_LOCUS36535</name>
</gene>
<sequence>MYASKFEIVIDKLMKRLWSDNFVSPREKKWSKTGEEGKLFSKEKELLSKRTLGYIRGFCQFVLDPIFKIFKATMSYRIDEYTQLLEKFNIKLQDKDFNELEQDDSTIKTCNETMVTT</sequence>
<evidence type="ECO:0000313" key="6">
    <source>
        <dbReference type="EMBL" id="CAF4991408.1"/>
    </source>
</evidence>
<keyword evidence="7" id="KW-1185">Reference proteome</keyword>
<dbReference type="Proteomes" id="UP000663851">
    <property type="component" value="Unassembled WGS sequence"/>
</dbReference>
<comment type="caution">
    <text evidence="5">The sequence shown here is derived from an EMBL/GenBank/DDBJ whole genome shotgun (WGS) entry which is preliminary data.</text>
</comment>
<dbReference type="GO" id="GO:1990904">
    <property type="term" value="C:ribonucleoprotein complex"/>
    <property type="evidence" value="ECO:0007669"/>
    <property type="project" value="TreeGrafter"/>
</dbReference>
<evidence type="ECO:0000313" key="4">
    <source>
        <dbReference type="EMBL" id="CAF4604074.1"/>
    </source>
</evidence>
<dbReference type="GO" id="GO:0003924">
    <property type="term" value="F:GTPase activity"/>
    <property type="evidence" value="ECO:0007669"/>
    <property type="project" value="TreeGrafter"/>
</dbReference>
<evidence type="ECO:0000256" key="2">
    <source>
        <dbReference type="ARBA" id="ARBA00022768"/>
    </source>
</evidence>
<reference evidence="5" key="1">
    <citation type="submission" date="2021-02" db="EMBL/GenBank/DDBJ databases">
        <authorList>
            <person name="Nowell W R."/>
        </authorList>
    </citation>
    <scope>NUCLEOTIDE SEQUENCE</scope>
</reference>
<evidence type="ECO:0000313" key="5">
    <source>
        <dbReference type="EMBL" id="CAF4707014.1"/>
    </source>
</evidence>
<proteinExistence type="predicted"/>
<dbReference type="Proteomes" id="UP000663873">
    <property type="component" value="Unassembled WGS sequence"/>
</dbReference>
<dbReference type="EMBL" id="CAJOBO010011230">
    <property type="protein sequence ID" value="CAF4604074.1"/>
    <property type="molecule type" value="Genomic_DNA"/>
</dbReference>
<dbReference type="EMBL" id="CAJOBP010035329">
    <property type="protein sequence ID" value="CAF4707014.1"/>
    <property type="molecule type" value="Genomic_DNA"/>
</dbReference>
<dbReference type="GO" id="GO:0003746">
    <property type="term" value="F:translation elongation factor activity"/>
    <property type="evidence" value="ECO:0007669"/>
    <property type="project" value="UniProtKB-KW"/>
</dbReference>
<dbReference type="PANTHER" id="PTHR42908">
    <property type="entry name" value="TRANSLATION ELONGATION FACTOR-RELATED"/>
    <property type="match status" value="1"/>
</dbReference>
<keyword evidence="1" id="KW-0963">Cytoplasm</keyword>
<keyword evidence="2" id="KW-0251">Elongation factor</keyword>
<name>A0A821J0L0_9BILA</name>
<dbReference type="PANTHER" id="PTHR42908:SF10">
    <property type="entry name" value="EUKARYOTIC TRANSLATION ELONGATION FACTOR 2"/>
    <property type="match status" value="1"/>
</dbReference>
<evidence type="ECO:0000313" key="7">
    <source>
        <dbReference type="Proteomes" id="UP000663873"/>
    </source>
</evidence>
<keyword evidence="3" id="KW-0648">Protein biosynthesis</keyword>